<protein>
    <submittedName>
        <fullName evidence="1">Uncharacterized protein</fullName>
    </submittedName>
</protein>
<evidence type="ECO:0000313" key="1">
    <source>
        <dbReference type="EMBL" id="KIK43172.1"/>
    </source>
</evidence>
<dbReference type="InParanoid" id="A0A0D0B9Y0"/>
<proteinExistence type="predicted"/>
<reference evidence="2" key="2">
    <citation type="submission" date="2015-01" db="EMBL/GenBank/DDBJ databases">
        <title>Evolutionary Origins and Diversification of the Mycorrhizal Mutualists.</title>
        <authorList>
            <consortium name="DOE Joint Genome Institute"/>
            <consortium name="Mycorrhizal Genomics Consortium"/>
            <person name="Kohler A."/>
            <person name="Kuo A."/>
            <person name="Nagy L.G."/>
            <person name="Floudas D."/>
            <person name="Copeland A."/>
            <person name="Barry K.W."/>
            <person name="Cichocki N."/>
            <person name="Veneault-Fourrey C."/>
            <person name="LaButti K."/>
            <person name="Lindquist E.A."/>
            <person name="Lipzen A."/>
            <person name="Lundell T."/>
            <person name="Morin E."/>
            <person name="Murat C."/>
            <person name="Riley R."/>
            <person name="Ohm R."/>
            <person name="Sun H."/>
            <person name="Tunlid A."/>
            <person name="Henrissat B."/>
            <person name="Grigoriev I.V."/>
            <person name="Hibbett D.S."/>
            <person name="Martin F."/>
        </authorList>
    </citation>
    <scope>NUCLEOTIDE SEQUENCE [LARGE SCALE GENOMIC DNA]</scope>
    <source>
        <strain evidence="2">UH-Slu-Lm8-n1</strain>
    </source>
</reference>
<sequence length="67" mass="7419">MSSKFKTQCGHHILECIYTVTSLFTFLYRSCPPFVPPSFPSCSTSAAPKTMWRQLVATRSGSLSLVS</sequence>
<accession>A0A0D0B9Y0</accession>
<keyword evidence="2" id="KW-1185">Reference proteome</keyword>
<reference evidence="1 2" key="1">
    <citation type="submission" date="2014-04" db="EMBL/GenBank/DDBJ databases">
        <authorList>
            <consortium name="DOE Joint Genome Institute"/>
            <person name="Kuo A."/>
            <person name="Ruytinx J."/>
            <person name="Rineau F."/>
            <person name="Colpaert J."/>
            <person name="Kohler A."/>
            <person name="Nagy L.G."/>
            <person name="Floudas D."/>
            <person name="Copeland A."/>
            <person name="Barry K.W."/>
            <person name="Cichocki N."/>
            <person name="Veneault-Fourrey C."/>
            <person name="LaButti K."/>
            <person name="Lindquist E.A."/>
            <person name="Lipzen A."/>
            <person name="Lundell T."/>
            <person name="Morin E."/>
            <person name="Murat C."/>
            <person name="Sun H."/>
            <person name="Tunlid A."/>
            <person name="Henrissat B."/>
            <person name="Grigoriev I.V."/>
            <person name="Hibbett D.S."/>
            <person name="Martin F."/>
            <person name="Nordberg H.P."/>
            <person name="Cantor M.N."/>
            <person name="Hua S.X."/>
        </authorList>
    </citation>
    <scope>NUCLEOTIDE SEQUENCE [LARGE SCALE GENOMIC DNA]</scope>
    <source>
        <strain evidence="1 2">UH-Slu-Lm8-n1</strain>
    </source>
</reference>
<name>A0A0D0B9Y0_9AGAM</name>
<dbReference type="AlphaFoldDB" id="A0A0D0B9Y0"/>
<gene>
    <name evidence="1" type="ORF">CY34DRAFT_725615</name>
</gene>
<dbReference type="EMBL" id="KN835219">
    <property type="protein sequence ID" value="KIK43172.1"/>
    <property type="molecule type" value="Genomic_DNA"/>
</dbReference>
<organism evidence="1 2">
    <name type="scientific">Suillus luteus UH-Slu-Lm8-n1</name>
    <dbReference type="NCBI Taxonomy" id="930992"/>
    <lineage>
        <taxon>Eukaryota</taxon>
        <taxon>Fungi</taxon>
        <taxon>Dikarya</taxon>
        <taxon>Basidiomycota</taxon>
        <taxon>Agaricomycotina</taxon>
        <taxon>Agaricomycetes</taxon>
        <taxon>Agaricomycetidae</taxon>
        <taxon>Boletales</taxon>
        <taxon>Suillineae</taxon>
        <taxon>Suillaceae</taxon>
        <taxon>Suillus</taxon>
    </lineage>
</organism>
<dbReference type="HOGENOM" id="CLU_2814154_0_0_1"/>
<evidence type="ECO:0000313" key="2">
    <source>
        <dbReference type="Proteomes" id="UP000054485"/>
    </source>
</evidence>
<dbReference type="Proteomes" id="UP000054485">
    <property type="component" value="Unassembled WGS sequence"/>
</dbReference>